<dbReference type="Proteomes" id="UP000694872">
    <property type="component" value="Unplaced"/>
</dbReference>
<dbReference type="InterPro" id="IPR002656">
    <property type="entry name" value="Acyl_transf_3_dom"/>
</dbReference>
<proteinExistence type="predicted"/>
<dbReference type="PANTHER" id="PTHR11161:SF71">
    <property type="entry name" value="NOSE RESISTANT-TO-FLUOXETINE PROTEIN N-TERMINAL DOMAIN-CONTAINING PROTEIN"/>
    <property type="match status" value="1"/>
</dbReference>
<dbReference type="AlphaFoldDB" id="A0AAJ6YZ37"/>
<feature type="transmembrane region" description="Helical" evidence="1">
    <location>
        <begin position="447"/>
        <end position="472"/>
    </location>
</feature>
<accession>A0AAJ6YZ37</accession>
<name>A0AAJ6YZ37_PAPXU</name>
<dbReference type="Pfam" id="PF20146">
    <property type="entry name" value="NRF"/>
    <property type="match status" value="1"/>
</dbReference>
<keyword evidence="1" id="KW-1133">Transmembrane helix</keyword>
<feature type="transmembrane region" description="Helical" evidence="1">
    <location>
        <begin position="600"/>
        <end position="617"/>
    </location>
</feature>
<dbReference type="Pfam" id="PF01757">
    <property type="entry name" value="Acyl_transf_3"/>
    <property type="match status" value="1"/>
</dbReference>
<dbReference type="GeneID" id="106113529"/>
<feature type="transmembrane region" description="Helical" evidence="1">
    <location>
        <begin position="670"/>
        <end position="691"/>
    </location>
</feature>
<sequence>MARVMQTTYRGSVSLIVPRRLTLASVVIRYRRRRTRTPRTAMLSAVILLTIVCAITGQNVNETKLTEKILKRITPLADTATKTLELINPLGVDKNLVEKITTTAKTAAKLADDFSYIANVDSARGGENPVLKSIEESPDYASSVVLASDLLSLTTAVANVKERACREQGYKFLDGLLQNKRWALKMFDASAKSPQGLLFGSSYHLGNFDECIAIDDRGEKGGIVEGEYCLATIKWRRGEEAKKERFGRGETLRWAVCVPSSCSARAVSRFVGDVLTHTVGNGTAVIVTERDCYARRPISVDTMDISYLSFMMGFIALLILCSVYEIYTIALGKEKRTVTHELIVSFSLINNIKKIISTKQNNDLGLECISGIKSLAMIFIVAGHACMFIGSGPVMDAEAWDRLIRHPANSFMLSNTLLVDTFLMLSAFLFCRLLLIEFDKRRGKLNVIPILIFRYIRVTPAYAVVILFYMTWLPKIGEGPLWKNRMVLEQERCLSSWWANILYINNYIQTDEICMFQSWYLSVDTQLFFVAPIFIYSLWRWRRIGSVFLALATFISLAIPSYITYRDQLDPTLLFYAKEFTDFATNFYFKVAYIKTHMKMTPYFMGLITGYILHRIQSENYKMSRLMKIFGWLTSIVLGTVAVFSVSVFYQEWYKYNKIEAAAYVSLHKLAWSIANGWLIIACCTGNGGILNKLLTWKVFVPISRLTFCAYLVNGIVELYYVSQLRHPLHVTFFTMVANSIAHLVLTFNLAVILCVIFESPIHGIERILLRIFARPALSDNARRDMSAESSRNTSQSKLET</sequence>
<evidence type="ECO:0000313" key="3">
    <source>
        <dbReference type="RefSeq" id="XP_013161803.1"/>
    </source>
</evidence>
<feature type="transmembrane region" description="Helical" evidence="1">
    <location>
        <begin position="375"/>
        <end position="395"/>
    </location>
</feature>
<feature type="transmembrane region" description="Helical" evidence="1">
    <location>
        <begin position="546"/>
        <end position="565"/>
    </location>
</feature>
<feature type="transmembrane region" description="Helical" evidence="1">
    <location>
        <begin position="733"/>
        <end position="758"/>
    </location>
</feature>
<organism evidence="3">
    <name type="scientific">Papilio xuthus</name>
    <name type="common">Asian swallowtail butterfly</name>
    <dbReference type="NCBI Taxonomy" id="66420"/>
    <lineage>
        <taxon>Eukaryota</taxon>
        <taxon>Metazoa</taxon>
        <taxon>Ecdysozoa</taxon>
        <taxon>Arthropoda</taxon>
        <taxon>Hexapoda</taxon>
        <taxon>Insecta</taxon>
        <taxon>Pterygota</taxon>
        <taxon>Neoptera</taxon>
        <taxon>Endopterygota</taxon>
        <taxon>Lepidoptera</taxon>
        <taxon>Glossata</taxon>
        <taxon>Ditrysia</taxon>
        <taxon>Papilionoidea</taxon>
        <taxon>Papilionidae</taxon>
        <taxon>Papilioninae</taxon>
        <taxon>Papilio</taxon>
    </lineage>
</organism>
<feature type="transmembrane region" description="Helical" evidence="1">
    <location>
        <begin position="629"/>
        <end position="650"/>
    </location>
</feature>
<evidence type="ECO:0000259" key="2">
    <source>
        <dbReference type="SMART" id="SM00703"/>
    </source>
</evidence>
<keyword evidence="1" id="KW-0812">Transmembrane</keyword>
<dbReference type="PANTHER" id="PTHR11161">
    <property type="entry name" value="O-ACYLTRANSFERASE"/>
    <property type="match status" value="1"/>
</dbReference>
<reference evidence="3" key="1">
    <citation type="submission" date="2025-08" db="UniProtKB">
        <authorList>
            <consortium name="RefSeq"/>
        </authorList>
    </citation>
    <scope>IDENTIFICATION</scope>
</reference>
<gene>
    <name evidence="3" type="primary">LOC106113529</name>
</gene>
<feature type="transmembrane region" description="Helical" evidence="1">
    <location>
        <begin position="703"/>
        <end position="721"/>
    </location>
</feature>
<feature type="transmembrane region" description="Helical" evidence="1">
    <location>
        <begin position="415"/>
        <end position="435"/>
    </location>
</feature>
<dbReference type="RefSeq" id="XP_013161803.1">
    <property type="nucleotide sequence ID" value="XM_013306349.1"/>
</dbReference>
<dbReference type="InterPro" id="IPR052728">
    <property type="entry name" value="O2_lipid_transport_reg"/>
</dbReference>
<dbReference type="InterPro" id="IPR006621">
    <property type="entry name" value="Nose-resist-to-fluoxetine_N"/>
</dbReference>
<feature type="transmembrane region" description="Helical" evidence="1">
    <location>
        <begin position="519"/>
        <end position="539"/>
    </location>
</feature>
<feature type="transmembrane region" description="Helical" evidence="1">
    <location>
        <begin position="41"/>
        <end position="60"/>
    </location>
</feature>
<dbReference type="KEGG" id="pxu:106113529"/>
<keyword evidence="1" id="KW-0472">Membrane</keyword>
<feature type="domain" description="Nose resistant-to-fluoxetine protein N-terminal" evidence="2">
    <location>
        <begin position="162"/>
        <end position="287"/>
    </location>
</feature>
<protein>
    <submittedName>
        <fullName evidence="3">Nose resistant to fluoxetine protein 6-like</fullName>
    </submittedName>
</protein>
<evidence type="ECO:0000256" key="1">
    <source>
        <dbReference type="SAM" id="Phobius"/>
    </source>
</evidence>
<feature type="transmembrane region" description="Helical" evidence="1">
    <location>
        <begin position="305"/>
        <end position="327"/>
    </location>
</feature>
<dbReference type="SMART" id="SM00703">
    <property type="entry name" value="NRF"/>
    <property type="match status" value="1"/>
</dbReference>
<dbReference type="GO" id="GO:0016747">
    <property type="term" value="F:acyltransferase activity, transferring groups other than amino-acyl groups"/>
    <property type="evidence" value="ECO:0007669"/>
    <property type="project" value="InterPro"/>
</dbReference>